<organism evidence="1 2">
    <name type="scientific">Mycobacterium paragordonae</name>
    <dbReference type="NCBI Taxonomy" id="1389713"/>
    <lineage>
        <taxon>Bacteria</taxon>
        <taxon>Bacillati</taxon>
        <taxon>Actinomycetota</taxon>
        <taxon>Actinomycetes</taxon>
        <taxon>Mycobacteriales</taxon>
        <taxon>Mycobacteriaceae</taxon>
        <taxon>Mycobacterium</taxon>
    </lineage>
</organism>
<dbReference type="PANTHER" id="PTHR38479">
    <property type="entry name" value="LMO0824 PROTEIN"/>
    <property type="match status" value="1"/>
</dbReference>
<protein>
    <recommendedName>
        <fullName evidence="3">Winged helix DNA-binding domain-containing protein</fullName>
    </recommendedName>
</protein>
<accession>A0ABQ1C437</accession>
<dbReference type="Pfam" id="PF06224">
    <property type="entry name" value="AlkZ-like"/>
    <property type="match status" value="1"/>
</dbReference>
<keyword evidence="2" id="KW-1185">Reference proteome</keyword>
<dbReference type="Proteomes" id="UP000465240">
    <property type="component" value="Unassembled WGS sequence"/>
</dbReference>
<evidence type="ECO:0008006" key="3">
    <source>
        <dbReference type="Google" id="ProtNLM"/>
    </source>
</evidence>
<name>A0ABQ1C437_9MYCO</name>
<evidence type="ECO:0000313" key="2">
    <source>
        <dbReference type="Proteomes" id="UP000465240"/>
    </source>
</evidence>
<reference evidence="1 2" key="1">
    <citation type="journal article" date="2019" name="Emerg. Microbes Infect.">
        <title>Comprehensive subspecies identification of 175 nontuberculous mycobacteria species based on 7547 genomic profiles.</title>
        <authorList>
            <person name="Matsumoto Y."/>
            <person name="Kinjo T."/>
            <person name="Motooka D."/>
            <person name="Nabeya D."/>
            <person name="Jung N."/>
            <person name="Uechi K."/>
            <person name="Horii T."/>
            <person name="Iida T."/>
            <person name="Fujita J."/>
            <person name="Nakamura S."/>
        </authorList>
    </citation>
    <scope>NUCLEOTIDE SEQUENCE [LARGE SCALE GENOMIC DNA]</scope>
    <source>
        <strain evidence="1 2">JCM 18565</strain>
    </source>
</reference>
<evidence type="ECO:0000313" key="1">
    <source>
        <dbReference type="EMBL" id="GFG79014.1"/>
    </source>
</evidence>
<dbReference type="PANTHER" id="PTHR38479:SF2">
    <property type="entry name" value="WINGED HELIX DNA-BINDING DOMAIN-CONTAINING PROTEIN"/>
    <property type="match status" value="1"/>
</dbReference>
<dbReference type="EMBL" id="BLKX01000001">
    <property type="protein sequence ID" value="GFG79014.1"/>
    <property type="molecule type" value="Genomic_DNA"/>
</dbReference>
<proteinExistence type="predicted"/>
<gene>
    <name evidence="1" type="ORF">MPRG_22900</name>
</gene>
<sequence length="403" mass="43984">MTGPRHSWPDVRKFSIAERRNRLARRHFLSGSGSVSRVTAGLIGLHATDPATPYLSLWARCRGFSPTDLDRVLYEKRSALKHLAMRRTLWVVNSDDVALVQAAASGQVADNEQRRLVADLHKAGVTSDGEGWLHRACAAVLRHLSEHGPASSTELRAALPELAGSYDPAPGKRWGGPVPVAPRVLTVLSARGEIVRGPNDGGWTASRPRWSATTDWLTEPGEPVPEAAARAELIRRWLQTFGPASVTDIKWWFGTTLTAVRAALATIGAVEVDLHGGPGYALANDLAVEPEVPPWGALLPGLDCTTMGWSERDWYLGEHRGQVFDSNGNAGPTAWWDGRVVGGWCQDPADKKDARVHLQLLEDPGAEARRTLQQRADELTDWLDGVRISARFPSPLSKSVSQR</sequence>
<comment type="caution">
    <text evidence="1">The sequence shown here is derived from an EMBL/GenBank/DDBJ whole genome shotgun (WGS) entry which is preliminary data.</text>
</comment>
<dbReference type="InterPro" id="IPR009351">
    <property type="entry name" value="AlkZ-like"/>
</dbReference>